<feature type="domain" description="Peptidoglycan recognition protein family" evidence="3">
    <location>
        <begin position="87"/>
        <end position="230"/>
    </location>
</feature>
<gene>
    <name evidence="4" type="ORF">IPN02_02045</name>
</gene>
<protein>
    <submittedName>
        <fullName evidence="4">N-acetylmuramoyl-L-alanine amidase</fullName>
    </submittedName>
</protein>
<dbReference type="Pfam" id="PF01510">
    <property type="entry name" value="Amidase_2"/>
    <property type="match status" value="1"/>
</dbReference>
<dbReference type="SMART" id="SM00701">
    <property type="entry name" value="PGRP"/>
    <property type="match status" value="1"/>
</dbReference>
<dbReference type="InterPro" id="IPR036505">
    <property type="entry name" value="Amidase/PGRP_sf"/>
</dbReference>
<dbReference type="PANTHER" id="PTHR11022:SF41">
    <property type="entry name" value="PEPTIDOGLYCAN-RECOGNITION PROTEIN LC-RELATED"/>
    <property type="match status" value="1"/>
</dbReference>
<dbReference type="InterPro" id="IPR002502">
    <property type="entry name" value="Amidase_domain"/>
</dbReference>
<dbReference type="InterPro" id="IPR015510">
    <property type="entry name" value="PGRP"/>
</dbReference>
<feature type="region of interest" description="Disordered" evidence="2">
    <location>
        <begin position="290"/>
        <end position="324"/>
    </location>
</feature>
<dbReference type="GO" id="GO:0008270">
    <property type="term" value="F:zinc ion binding"/>
    <property type="evidence" value="ECO:0007669"/>
    <property type="project" value="InterPro"/>
</dbReference>
<comment type="similarity">
    <text evidence="1">Belongs to the N-acetylmuramoyl-L-alanine amidase 2 family.</text>
</comment>
<evidence type="ECO:0000256" key="2">
    <source>
        <dbReference type="SAM" id="MobiDB-lite"/>
    </source>
</evidence>
<dbReference type="InterPro" id="IPR006619">
    <property type="entry name" value="PGRP_domain_met/bac"/>
</dbReference>
<evidence type="ECO:0000259" key="3">
    <source>
        <dbReference type="SMART" id="SM00701"/>
    </source>
</evidence>
<organism evidence="4 5">
    <name type="scientific">Candidatus Neomicrothrix subdominans</name>
    <dbReference type="NCBI Taxonomy" id="2954438"/>
    <lineage>
        <taxon>Bacteria</taxon>
        <taxon>Bacillati</taxon>
        <taxon>Actinomycetota</taxon>
        <taxon>Acidimicrobiia</taxon>
        <taxon>Acidimicrobiales</taxon>
        <taxon>Microthrixaceae</taxon>
        <taxon>Candidatus Neomicrothrix</taxon>
    </lineage>
</organism>
<name>A0A936N940_9ACTN</name>
<dbReference type="Gene3D" id="3.40.80.10">
    <property type="entry name" value="Peptidoglycan recognition protein-like"/>
    <property type="match status" value="1"/>
</dbReference>
<dbReference type="SUPFAM" id="SSF55846">
    <property type="entry name" value="N-acetylmuramoyl-L-alanine amidase-like"/>
    <property type="match status" value="1"/>
</dbReference>
<dbReference type="GO" id="GO:0009253">
    <property type="term" value="P:peptidoglycan catabolic process"/>
    <property type="evidence" value="ECO:0007669"/>
    <property type="project" value="InterPro"/>
</dbReference>
<dbReference type="GO" id="GO:0008745">
    <property type="term" value="F:N-acetylmuramoyl-L-alanine amidase activity"/>
    <property type="evidence" value="ECO:0007669"/>
    <property type="project" value="InterPro"/>
</dbReference>
<evidence type="ECO:0000313" key="5">
    <source>
        <dbReference type="Proteomes" id="UP000727993"/>
    </source>
</evidence>
<feature type="region of interest" description="Disordered" evidence="2">
    <location>
        <begin position="38"/>
        <end position="103"/>
    </location>
</feature>
<dbReference type="PANTHER" id="PTHR11022">
    <property type="entry name" value="PEPTIDOGLYCAN RECOGNITION PROTEIN"/>
    <property type="match status" value="1"/>
</dbReference>
<reference evidence="4 5" key="1">
    <citation type="submission" date="2020-10" db="EMBL/GenBank/DDBJ databases">
        <title>Connecting structure to function with the recovery of over 1000 high-quality activated sludge metagenome-assembled genomes encoding full-length rRNA genes using long-read sequencing.</title>
        <authorList>
            <person name="Singleton C.M."/>
            <person name="Petriglieri F."/>
            <person name="Kristensen J.M."/>
            <person name="Kirkegaard R.H."/>
            <person name="Michaelsen T.Y."/>
            <person name="Andersen M.H."/>
            <person name="Karst S.M."/>
            <person name="Dueholm M.S."/>
            <person name="Nielsen P.H."/>
            <person name="Albertsen M."/>
        </authorList>
    </citation>
    <scope>NUCLEOTIDE SEQUENCE [LARGE SCALE GENOMIC DNA]</scope>
    <source>
        <strain evidence="4">Lyne_18-Q3-R50-59_MAXAC.006</strain>
    </source>
</reference>
<dbReference type="CDD" id="cd06583">
    <property type="entry name" value="PGRP"/>
    <property type="match status" value="1"/>
</dbReference>
<dbReference type="AlphaFoldDB" id="A0A936N940"/>
<evidence type="ECO:0000313" key="4">
    <source>
        <dbReference type="EMBL" id="MBK9295660.1"/>
    </source>
</evidence>
<accession>A0A936N940</accession>
<proteinExistence type="inferred from homology"/>
<comment type="caution">
    <text evidence="4">The sequence shown here is derived from an EMBL/GenBank/DDBJ whole genome shotgun (WGS) entry which is preliminary data.</text>
</comment>
<feature type="compositionally biased region" description="Low complexity" evidence="2">
    <location>
        <begin position="290"/>
        <end position="301"/>
    </location>
</feature>
<evidence type="ECO:0000256" key="1">
    <source>
        <dbReference type="ARBA" id="ARBA00007553"/>
    </source>
</evidence>
<dbReference type="Proteomes" id="UP000727993">
    <property type="component" value="Unassembled WGS sequence"/>
</dbReference>
<sequence>MAGLPGSPEFQGAPDASTRGVSRRRALGAFAAAPLAVAAGRAQRAGGTVGTRRQTDDGGDGGDEPVGNTTTTVANPDADAKATPGRPAIRPRADWGSESPPNGTLRIIDDDLLIVHHTDAPEGAYQPSEVPTLIQAIFNFQTSGDLAWPDIGFNFIVDEFGTIWEGRQGSIDAPIACETEGGDPGHTQHVAFLGQFSAAPPTPLATEAMVSLLAWLANRDGVATQPGDLTNFISEGSDKFPAGEKVTVRTIAGHREIADVGCPGDPVMNDVVADLQGLVNGERARLDPAAAAGGATATTAAGGTGLPPAIDEQSPTSGFESPPVTRRKVGFEATPLPEQTTRDDLDANPWAPAAITGGVAAAALGAGAAYMLARRRANRPARLPQRSLAKAALASAARQSAEERTVDSSWALVVRPDGVDGGSAGWIPAGTAAVGWAISAGWSDDSHDLAGRELRSLVRVLEEDPAASEGRAFGDAVTAMLSALVAGTPGGVDGRPGSGPGAVMFLHGRTSTSVVVLGSGGFVLPGEEQRPEWAQVPVRLALPAGAVGGGAAEVTTLARRWDHAGRMPVAVAWLGSTDEDEVIDALTTAYDAAPRSAPDQGAAADDTAKVREAMLQAGLADLGLVVL</sequence>
<feature type="region of interest" description="Disordered" evidence="2">
    <location>
        <begin position="1"/>
        <end position="21"/>
    </location>
</feature>
<feature type="compositionally biased region" description="Low complexity" evidence="2">
    <location>
        <begin position="38"/>
        <end position="52"/>
    </location>
</feature>
<dbReference type="EMBL" id="JADJZA010000001">
    <property type="protein sequence ID" value="MBK9295660.1"/>
    <property type="molecule type" value="Genomic_DNA"/>
</dbReference>